<gene>
    <name evidence="2" type="ORF">UX85_C0001G0026</name>
</gene>
<dbReference type="Pfam" id="PF00583">
    <property type="entry name" value="Acetyltransf_1"/>
    <property type="match status" value="1"/>
</dbReference>
<dbReference type="GO" id="GO:0016747">
    <property type="term" value="F:acyltransferase activity, transferring groups other than amino-acyl groups"/>
    <property type="evidence" value="ECO:0007669"/>
    <property type="project" value="InterPro"/>
</dbReference>
<dbReference type="EMBL" id="LCNT01000001">
    <property type="protein sequence ID" value="KKU61812.1"/>
    <property type="molecule type" value="Genomic_DNA"/>
</dbReference>
<accession>A0A0G1RXH2</accession>
<sequence>MSPPVKIRKAKLKDWKKIQKLNHEIFTANSRFDPFFNPDWEFTRAGTKYLKEITSDKKFCCLIAEIDGKPAGYLNGKKKAFFYRTRSVAELENIGVLPQYRSQKVGARLIAAFKSWCRQNNLRTLQVNCYYKNTRAIKFYRRLNLKPLDITFEGKI</sequence>
<proteinExistence type="predicted"/>
<dbReference type="PROSITE" id="PS51186">
    <property type="entry name" value="GNAT"/>
    <property type="match status" value="1"/>
</dbReference>
<organism evidence="2 3">
    <name type="scientific">Candidatus Beckwithbacteria bacterium GW2011_GWB1_47_15</name>
    <dbReference type="NCBI Taxonomy" id="1618371"/>
    <lineage>
        <taxon>Bacteria</taxon>
        <taxon>Candidatus Beckwithiibacteriota</taxon>
    </lineage>
</organism>
<reference evidence="2 3" key="1">
    <citation type="journal article" date="2015" name="Nature">
        <title>rRNA introns, odd ribosomes, and small enigmatic genomes across a large radiation of phyla.</title>
        <authorList>
            <person name="Brown C.T."/>
            <person name="Hug L.A."/>
            <person name="Thomas B.C."/>
            <person name="Sharon I."/>
            <person name="Castelle C.J."/>
            <person name="Singh A."/>
            <person name="Wilkins M.J."/>
            <person name="Williams K.H."/>
            <person name="Banfield J.F."/>
        </authorList>
    </citation>
    <scope>NUCLEOTIDE SEQUENCE [LARGE SCALE GENOMIC DNA]</scope>
</reference>
<comment type="caution">
    <text evidence="2">The sequence shown here is derived from an EMBL/GenBank/DDBJ whole genome shotgun (WGS) entry which is preliminary data.</text>
</comment>
<evidence type="ECO:0000313" key="3">
    <source>
        <dbReference type="Proteomes" id="UP000033860"/>
    </source>
</evidence>
<dbReference type="PANTHER" id="PTHR43617">
    <property type="entry name" value="L-AMINO ACID N-ACETYLTRANSFERASE"/>
    <property type="match status" value="1"/>
</dbReference>
<dbReference type="SUPFAM" id="SSF55729">
    <property type="entry name" value="Acyl-CoA N-acyltransferases (Nat)"/>
    <property type="match status" value="1"/>
</dbReference>
<name>A0A0G1RXH2_9BACT</name>
<dbReference type="InterPro" id="IPR000182">
    <property type="entry name" value="GNAT_dom"/>
</dbReference>
<keyword evidence="2" id="KW-0808">Transferase</keyword>
<dbReference type="Proteomes" id="UP000033860">
    <property type="component" value="Unassembled WGS sequence"/>
</dbReference>
<dbReference type="AlphaFoldDB" id="A0A0G1RXH2"/>
<feature type="domain" description="N-acetyltransferase" evidence="1">
    <location>
        <begin position="5"/>
        <end position="156"/>
    </location>
</feature>
<dbReference type="InterPro" id="IPR050276">
    <property type="entry name" value="MshD_Acetyltransferase"/>
</dbReference>
<dbReference type="CDD" id="cd04301">
    <property type="entry name" value="NAT_SF"/>
    <property type="match status" value="1"/>
</dbReference>
<evidence type="ECO:0000313" key="2">
    <source>
        <dbReference type="EMBL" id="KKU61812.1"/>
    </source>
</evidence>
<dbReference type="InterPro" id="IPR016181">
    <property type="entry name" value="Acyl_CoA_acyltransferase"/>
</dbReference>
<evidence type="ECO:0000259" key="1">
    <source>
        <dbReference type="PROSITE" id="PS51186"/>
    </source>
</evidence>
<protein>
    <submittedName>
        <fullName evidence="2">GCN5-related N-acetyltransferase</fullName>
    </submittedName>
</protein>
<dbReference type="Gene3D" id="3.40.630.30">
    <property type="match status" value="1"/>
</dbReference>